<evidence type="ECO:0000256" key="2">
    <source>
        <dbReference type="ARBA" id="ARBA00022723"/>
    </source>
</evidence>
<evidence type="ECO:0000313" key="7">
    <source>
        <dbReference type="Proteomes" id="UP000189475"/>
    </source>
</evidence>
<proteinExistence type="predicted"/>
<evidence type="ECO:0000313" key="6">
    <source>
        <dbReference type="EMBL" id="SJL84843.1"/>
    </source>
</evidence>
<dbReference type="GO" id="GO:0016788">
    <property type="term" value="F:hydrolase activity, acting on ester bonds"/>
    <property type="evidence" value="ECO:0007669"/>
    <property type="project" value="InterPro"/>
</dbReference>
<dbReference type="GO" id="GO:0046872">
    <property type="term" value="F:metal ion binding"/>
    <property type="evidence" value="ECO:0007669"/>
    <property type="project" value="UniProtKB-KW"/>
</dbReference>
<keyword evidence="4" id="KW-0862">Zinc</keyword>
<keyword evidence="7" id="KW-1185">Reference proteome</keyword>
<dbReference type="EMBL" id="FUFT01000007">
    <property type="protein sequence ID" value="SJL84843.1"/>
    <property type="molecule type" value="Genomic_DNA"/>
</dbReference>
<dbReference type="InterPro" id="IPR055438">
    <property type="entry name" value="AstE_AspA_cat"/>
</dbReference>
<name>A0A1R4B7E3_9VIBR</name>
<accession>A0A1R4B7E3</accession>
<feature type="domain" description="Succinylglutamate desuccinylase/Aspartoacylase catalytic" evidence="5">
    <location>
        <begin position="30"/>
        <end position="264"/>
    </location>
</feature>
<dbReference type="Pfam" id="PF24827">
    <property type="entry name" value="AstE_AspA_cat"/>
    <property type="match status" value="1"/>
</dbReference>
<comment type="cofactor">
    <cofactor evidence="1">
        <name>Zn(2+)</name>
        <dbReference type="ChEBI" id="CHEBI:29105"/>
    </cofactor>
</comment>
<evidence type="ECO:0000256" key="1">
    <source>
        <dbReference type="ARBA" id="ARBA00001947"/>
    </source>
</evidence>
<dbReference type="CDD" id="cd06250">
    <property type="entry name" value="M14_PaAOTO_like"/>
    <property type="match status" value="1"/>
</dbReference>
<dbReference type="OrthoDB" id="527673at2"/>
<gene>
    <name evidence="6" type="ORF">VPAL9027_02843</name>
</gene>
<dbReference type="Gene3D" id="3.40.630.10">
    <property type="entry name" value="Zn peptidases"/>
    <property type="match status" value="1"/>
</dbReference>
<dbReference type="PANTHER" id="PTHR37326">
    <property type="entry name" value="BLL3975 PROTEIN"/>
    <property type="match status" value="1"/>
</dbReference>
<organism evidence="6 7">
    <name type="scientific">Vibrio palustris</name>
    <dbReference type="NCBI Taxonomy" id="1918946"/>
    <lineage>
        <taxon>Bacteria</taxon>
        <taxon>Pseudomonadati</taxon>
        <taxon>Pseudomonadota</taxon>
        <taxon>Gammaproteobacteria</taxon>
        <taxon>Vibrionales</taxon>
        <taxon>Vibrionaceae</taxon>
        <taxon>Vibrio</taxon>
    </lineage>
</organism>
<dbReference type="AlphaFoldDB" id="A0A1R4B7E3"/>
<dbReference type="SUPFAM" id="SSF53187">
    <property type="entry name" value="Zn-dependent exopeptidases"/>
    <property type="match status" value="1"/>
</dbReference>
<dbReference type="RefSeq" id="WP_077315235.1">
    <property type="nucleotide sequence ID" value="NZ_AP024887.1"/>
</dbReference>
<evidence type="ECO:0000256" key="4">
    <source>
        <dbReference type="ARBA" id="ARBA00022833"/>
    </source>
</evidence>
<evidence type="ECO:0000259" key="5">
    <source>
        <dbReference type="Pfam" id="PF24827"/>
    </source>
</evidence>
<dbReference type="Proteomes" id="UP000189475">
    <property type="component" value="Unassembled WGS sequence"/>
</dbReference>
<dbReference type="STRING" id="1918946.VPAL9027_02843"/>
<reference evidence="6 7" key="1">
    <citation type="submission" date="2017-02" db="EMBL/GenBank/DDBJ databases">
        <authorList>
            <person name="Peterson S.W."/>
        </authorList>
    </citation>
    <scope>NUCLEOTIDE SEQUENCE [LARGE SCALE GENOMIC DNA]</scope>
    <source>
        <strain evidence="6 7">CECT 9027</strain>
    </source>
</reference>
<dbReference type="InterPro" id="IPR053138">
    <property type="entry name" value="N-alpha-Ac-DABA_deacetylase"/>
</dbReference>
<dbReference type="PANTHER" id="PTHR37326:SF1">
    <property type="entry name" value="BLL3975 PROTEIN"/>
    <property type="match status" value="1"/>
</dbReference>
<keyword evidence="2" id="KW-0479">Metal-binding</keyword>
<keyword evidence="3" id="KW-0378">Hydrolase</keyword>
<sequence length="372" mass="40740">MQHHHTALMSPTIGTQRYLESFHFGSPELGKKIYIQASLHADEIPGMLVAWKLKQQLTQLEATGRLKGEVVLVPVANPIGQNQHLMDVHLGRYHLETGQNFNRDYLDTFTDVKARIEPQLSDDPAHNCRIIRAAMCESLQQWQPKTELGSLQKTLQLLSCDADVMLDLHCDFEAALHVYSTYYSWPGIEPLARLLGSQANLLANETGGAPFDCSVDMVWQRLKECFGEAIPQGCLAATVELRGQADVTHQESNQDSSAILRYLEWLGVIAVDGPAPCLPEEVAPSSDLGAVEMLATPCAGILVHRVKPGDWITAGDVFADVIDPISDHVEYVTAAQSGYVYSRNGRRIATAGMLIGNIAGSAVIRSGYLLAP</sequence>
<protein>
    <submittedName>
        <fullName evidence="6">Succinylglutamate desuccinylase / Aspartoacylase family protein</fullName>
    </submittedName>
</protein>
<evidence type="ECO:0000256" key="3">
    <source>
        <dbReference type="ARBA" id="ARBA00022801"/>
    </source>
</evidence>